<dbReference type="RefSeq" id="WP_152513229.1">
    <property type="nucleotide sequence ID" value="NZ_JAGGLL010000007.1"/>
</dbReference>
<gene>
    <name evidence="1" type="ORF">J2Z44_001216</name>
</gene>
<comment type="caution">
    <text evidence="1">The sequence shown here is derived from an EMBL/GenBank/DDBJ whole genome shotgun (WGS) entry which is preliminary data.</text>
</comment>
<proteinExistence type="predicted"/>
<dbReference type="Proteomes" id="UP001519308">
    <property type="component" value="Unassembled WGS sequence"/>
</dbReference>
<keyword evidence="2" id="KW-1185">Reference proteome</keyword>
<accession>A0ABS4K2G1</accession>
<sequence length="86" mass="9957">MRIEMNIKSGRGFKLYVPMSFARFGMRIGIWGVRRSKNTNEEVKKYLNIIDERVISQALRELSNKYKGLDLVHIQSKGGEVIKITV</sequence>
<protein>
    <submittedName>
        <fullName evidence="1">Uncharacterized protein</fullName>
    </submittedName>
</protein>
<evidence type="ECO:0000313" key="1">
    <source>
        <dbReference type="EMBL" id="MBP2021420.1"/>
    </source>
</evidence>
<dbReference type="EMBL" id="JAGGLL010000007">
    <property type="protein sequence ID" value="MBP2021420.1"/>
    <property type="molecule type" value="Genomic_DNA"/>
</dbReference>
<reference evidence="1 2" key="1">
    <citation type="submission" date="2021-03" db="EMBL/GenBank/DDBJ databases">
        <title>Genomic Encyclopedia of Type Strains, Phase IV (KMG-IV): sequencing the most valuable type-strain genomes for metagenomic binning, comparative biology and taxonomic classification.</title>
        <authorList>
            <person name="Goeker M."/>
        </authorList>
    </citation>
    <scope>NUCLEOTIDE SEQUENCE [LARGE SCALE GENOMIC DNA]</scope>
    <source>
        <strain evidence="1 2">DSM 28650</strain>
    </source>
</reference>
<name>A0ABS4K2G1_9CLOT</name>
<evidence type="ECO:0000313" key="2">
    <source>
        <dbReference type="Proteomes" id="UP001519308"/>
    </source>
</evidence>
<organism evidence="1 2">
    <name type="scientific">Clostridium punense</name>
    <dbReference type="NCBI Taxonomy" id="1054297"/>
    <lineage>
        <taxon>Bacteria</taxon>
        <taxon>Bacillati</taxon>
        <taxon>Bacillota</taxon>
        <taxon>Clostridia</taxon>
        <taxon>Eubacteriales</taxon>
        <taxon>Clostridiaceae</taxon>
        <taxon>Clostridium</taxon>
    </lineage>
</organism>